<reference evidence="1 2" key="1">
    <citation type="submission" date="2018-02" db="EMBL/GenBank/DDBJ databases">
        <title>The genomes of Aspergillus section Nigri reveals drivers in fungal speciation.</title>
        <authorList>
            <consortium name="DOE Joint Genome Institute"/>
            <person name="Vesth T.C."/>
            <person name="Nybo J."/>
            <person name="Theobald S."/>
            <person name="Brandl J."/>
            <person name="Frisvad J.C."/>
            <person name="Nielsen K.F."/>
            <person name="Lyhne E.K."/>
            <person name="Kogle M.E."/>
            <person name="Kuo A."/>
            <person name="Riley R."/>
            <person name="Clum A."/>
            <person name="Nolan M."/>
            <person name="Lipzen A."/>
            <person name="Salamov A."/>
            <person name="Henrissat B."/>
            <person name="Wiebenga A."/>
            <person name="De vries R.P."/>
            <person name="Grigoriev I.V."/>
            <person name="Mortensen U.H."/>
            <person name="Andersen M.R."/>
            <person name="Baker S.E."/>
        </authorList>
    </citation>
    <scope>NUCLEOTIDE SEQUENCE [LARGE SCALE GENOMIC DNA]</scope>
    <source>
        <strain evidence="1 2">CBS 112811</strain>
    </source>
</reference>
<sequence>MCSVVYTVARKKYIVVDASLKDRMMQIDKKMDALDDLDPSVFDTENVLLSLNYLYSPSCKLIICGLECGVTAEDLMGWLEPYKPVRGENVLQLLQEWNRFGNPSDASSKEMDSAAAYGYTYQDRTPNPTKWNLVYCIRRYYRYRPDEFAYLHYRKVSTLGTQWSGR</sequence>
<evidence type="ECO:0000313" key="1">
    <source>
        <dbReference type="EMBL" id="RAH63312.1"/>
    </source>
</evidence>
<evidence type="ECO:0000313" key="2">
    <source>
        <dbReference type="Proteomes" id="UP000249526"/>
    </source>
</evidence>
<dbReference type="GeneID" id="37166048"/>
<accession>A0A8G1RDX8</accession>
<name>A0A8G1RDX8_9EURO</name>
<proteinExistence type="predicted"/>
<keyword evidence="2" id="KW-1185">Reference proteome</keyword>
<organism evidence="1 2">
    <name type="scientific">Aspergillus piperis CBS 112811</name>
    <dbReference type="NCBI Taxonomy" id="1448313"/>
    <lineage>
        <taxon>Eukaryota</taxon>
        <taxon>Fungi</taxon>
        <taxon>Dikarya</taxon>
        <taxon>Ascomycota</taxon>
        <taxon>Pezizomycotina</taxon>
        <taxon>Eurotiomycetes</taxon>
        <taxon>Eurotiomycetidae</taxon>
        <taxon>Eurotiales</taxon>
        <taxon>Aspergillaceae</taxon>
        <taxon>Aspergillus</taxon>
        <taxon>Aspergillus subgen. Circumdati</taxon>
    </lineage>
</organism>
<gene>
    <name evidence="1" type="ORF">BO85DRAFT_473876</name>
</gene>
<dbReference type="EMBL" id="KZ825054">
    <property type="protein sequence ID" value="RAH63312.1"/>
    <property type="molecule type" value="Genomic_DNA"/>
</dbReference>
<dbReference type="AlphaFoldDB" id="A0A8G1RDX8"/>
<protein>
    <submittedName>
        <fullName evidence="1">Uncharacterized protein</fullName>
    </submittedName>
</protein>
<dbReference type="RefSeq" id="XP_025521234.1">
    <property type="nucleotide sequence ID" value="XM_025662646.1"/>
</dbReference>
<dbReference type="Proteomes" id="UP000249526">
    <property type="component" value="Unassembled WGS sequence"/>
</dbReference>